<feature type="transmembrane region" description="Helical" evidence="7">
    <location>
        <begin position="390"/>
        <end position="406"/>
    </location>
</feature>
<feature type="transmembrane region" description="Helical" evidence="7">
    <location>
        <begin position="46"/>
        <end position="66"/>
    </location>
</feature>
<evidence type="ECO:0000256" key="6">
    <source>
        <dbReference type="SAM" id="MobiDB-lite"/>
    </source>
</evidence>
<evidence type="ECO:0000256" key="2">
    <source>
        <dbReference type="ARBA" id="ARBA00010199"/>
    </source>
</evidence>
<feature type="region of interest" description="Disordered" evidence="6">
    <location>
        <begin position="412"/>
        <end position="439"/>
    </location>
</feature>
<keyword evidence="4 7" id="KW-1133">Transmembrane helix</keyword>
<evidence type="ECO:0000256" key="5">
    <source>
        <dbReference type="ARBA" id="ARBA00023136"/>
    </source>
</evidence>
<keyword evidence="9" id="KW-1185">Reference proteome</keyword>
<evidence type="ECO:0000256" key="7">
    <source>
        <dbReference type="SAM" id="Phobius"/>
    </source>
</evidence>
<evidence type="ECO:0000313" key="9">
    <source>
        <dbReference type="Proteomes" id="UP001164390"/>
    </source>
</evidence>
<dbReference type="AlphaFoldDB" id="A0AA46YNA2"/>
<evidence type="ECO:0000256" key="4">
    <source>
        <dbReference type="ARBA" id="ARBA00022989"/>
    </source>
</evidence>
<dbReference type="InterPro" id="IPR044644">
    <property type="entry name" value="DinF-like"/>
</dbReference>
<dbReference type="KEGG" id="sgrg:L0C25_05470"/>
<reference evidence="8" key="1">
    <citation type="submission" date="2022-01" db="EMBL/GenBank/DDBJ databases">
        <title>Nocardioidaceae gen. sp. A5X3R13.</title>
        <authorList>
            <person name="Lopez Marin M.A."/>
            <person name="Uhlik O."/>
        </authorList>
    </citation>
    <scope>NUCLEOTIDE SEQUENCE</scope>
    <source>
        <strain evidence="8">A5X3R13</strain>
    </source>
</reference>
<dbReference type="GO" id="GO:0016020">
    <property type="term" value="C:membrane"/>
    <property type="evidence" value="ECO:0007669"/>
    <property type="project" value="UniProtKB-SubCell"/>
</dbReference>
<feature type="transmembrane region" description="Helical" evidence="7">
    <location>
        <begin position="260"/>
        <end position="281"/>
    </location>
</feature>
<dbReference type="Pfam" id="PF01554">
    <property type="entry name" value="MatE"/>
    <property type="match status" value="1"/>
</dbReference>
<dbReference type="PANTHER" id="PTHR42893">
    <property type="entry name" value="PROTEIN DETOXIFICATION 44, CHLOROPLASTIC-RELATED"/>
    <property type="match status" value="1"/>
</dbReference>
<keyword evidence="5 7" id="KW-0472">Membrane</keyword>
<feature type="transmembrane region" description="Helical" evidence="7">
    <location>
        <begin position="334"/>
        <end position="350"/>
    </location>
</feature>
<proteinExistence type="inferred from homology"/>
<feature type="transmembrane region" description="Helical" evidence="7">
    <location>
        <begin position="87"/>
        <end position="113"/>
    </location>
</feature>
<feature type="transmembrane region" description="Helical" evidence="7">
    <location>
        <begin position="302"/>
        <end position="322"/>
    </location>
</feature>
<dbReference type="RefSeq" id="WP_271635430.1">
    <property type="nucleotide sequence ID" value="NZ_CP094970.1"/>
</dbReference>
<protein>
    <submittedName>
        <fullName evidence="8">MATE family efflux transporter</fullName>
    </submittedName>
</protein>
<feature type="transmembrane region" description="Helical" evidence="7">
    <location>
        <begin position="221"/>
        <end position="248"/>
    </location>
</feature>
<keyword evidence="3 7" id="KW-0812">Transmembrane</keyword>
<dbReference type="InterPro" id="IPR002528">
    <property type="entry name" value="MATE_fam"/>
</dbReference>
<comment type="similarity">
    <text evidence="2">Belongs to the multi antimicrobial extrusion (MATE) (TC 2.A.66.1) family.</text>
</comment>
<gene>
    <name evidence="8" type="ORF">L0C25_05470</name>
</gene>
<accession>A0AA46YNA2</accession>
<feature type="compositionally biased region" description="Low complexity" evidence="6">
    <location>
        <begin position="413"/>
        <end position="426"/>
    </location>
</feature>
<feature type="transmembrane region" description="Helical" evidence="7">
    <location>
        <begin position="178"/>
        <end position="201"/>
    </location>
</feature>
<dbReference type="GO" id="GO:0015297">
    <property type="term" value="F:antiporter activity"/>
    <property type="evidence" value="ECO:0007669"/>
    <property type="project" value="InterPro"/>
</dbReference>
<comment type="subcellular location">
    <subcellularLocation>
        <location evidence="1">Membrane</location>
        <topology evidence="1">Multi-pass membrane protein</topology>
    </subcellularLocation>
</comment>
<organism evidence="8 9">
    <name type="scientific">Solicola gregarius</name>
    <dbReference type="NCBI Taxonomy" id="2908642"/>
    <lineage>
        <taxon>Bacteria</taxon>
        <taxon>Bacillati</taxon>
        <taxon>Actinomycetota</taxon>
        <taxon>Actinomycetes</taxon>
        <taxon>Propionibacteriales</taxon>
        <taxon>Nocardioidaceae</taxon>
        <taxon>Solicola</taxon>
    </lineage>
</organism>
<feature type="transmembrane region" description="Helical" evidence="7">
    <location>
        <begin position="362"/>
        <end position="384"/>
    </location>
</feature>
<feature type="transmembrane region" description="Helical" evidence="7">
    <location>
        <begin position="119"/>
        <end position="140"/>
    </location>
</feature>
<dbReference type="PANTHER" id="PTHR42893:SF46">
    <property type="entry name" value="PROTEIN DETOXIFICATION 44, CHLOROPLASTIC"/>
    <property type="match status" value="1"/>
</dbReference>
<dbReference type="GO" id="GO:0042910">
    <property type="term" value="F:xenobiotic transmembrane transporter activity"/>
    <property type="evidence" value="ECO:0007669"/>
    <property type="project" value="InterPro"/>
</dbReference>
<evidence type="ECO:0000256" key="1">
    <source>
        <dbReference type="ARBA" id="ARBA00004141"/>
    </source>
</evidence>
<dbReference type="Proteomes" id="UP001164390">
    <property type="component" value="Chromosome"/>
</dbReference>
<evidence type="ECO:0000313" key="8">
    <source>
        <dbReference type="EMBL" id="UYM06523.1"/>
    </source>
</evidence>
<dbReference type="EMBL" id="CP094970">
    <property type="protein sequence ID" value="UYM06523.1"/>
    <property type="molecule type" value="Genomic_DNA"/>
</dbReference>
<sequence length="439" mass="43913">MIAERSPVRAAVRLAALAGLALLADPLAGIADTAAAGRLGVSEQAALALGTGIVSVTTWLVVPILFAQTTDVARLYAAGRLGEAARLVRGGLLAASAFGAVLALVLCGIALFAGVPGDTAGFLFARAVGLPVVACVMAGYGALRGALAVRAVTVYALAGAVIHVGLDVGSVAYTDLGVAGLGLASTGAQAIVAVLVIRALYKRGLLSAGAEGTGSHWRSSVSAVGVLATRAAVLGGTLLVMTATAVGIGETAGAAHQVTYQFWLFAVLAVEGWKSAAQILVSSSTSDGDRARTESALVRASVVLGFGGAAVTLAAIPVAGLLAAGPDVAEQARAIWPLAAASLVVGSVAYTRDGIEFGRGEYAANLLRILPGAAVWLIGAGVAYETGELQWIWWGVIAGLALRVLPRPRRATRAPAYGSPAGPSAARRTRSDAGTRGCP</sequence>
<name>A0AA46YNA2_9ACTN</name>
<feature type="transmembrane region" description="Helical" evidence="7">
    <location>
        <begin position="147"/>
        <end position="166"/>
    </location>
</feature>
<evidence type="ECO:0000256" key="3">
    <source>
        <dbReference type="ARBA" id="ARBA00022692"/>
    </source>
</evidence>